<organism evidence="1 2">
    <name type="scientific">Pyruvatibacter mobilis</name>
    <dbReference type="NCBI Taxonomy" id="1712261"/>
    <lineage>
        <taxon>Bacteria</taxon>
        <taxon>Pseudomonadati</taxon>
        <taxon>Pseudomonadota</taxon>
        <taxon>Alphaproteobacteria</taxon>
        <taxon>Hyphomicrobiales</taxon>
        <taxon>Parvibaculaceae</taxon>
        <taxon>Pyruvatibacter</taxon>
    </lineage>
</organism>
<accession>A0A845Q855</accession>
<protein>
    <submittedName>
        <fullName evidence="1">Uncharacterized protein</fullName>
    </submittedName>
</protein>
<evidence type="ECO:0000313" key="1">
    <source>
        <dbReference type="EMBL" id="NBG94231.1"/>
    </source>
</evidence>
<dbReference type="Proteomes" id="UP000470384">
    <property type="component" value="Unassembled WGS sequence"/>
</dbReference>
<proteinExistence type="predicted"/>
<dbReference type="GeneID" id="300656287"/>
<sequence length="356" mass="39240">MAALLWGTLPPAQPDWRLAFEGLVAEGACYEASRLASDVAGADVIEAAELFQALAAQDPDSPCRPLWRPELANSWPTEDALLSEMRMAAASQRARLAELVDQRRWAPGRNGAFFHDLAGRSVTTSPDSVFVYDAFDATPLSARWQHAWWQFTCGHALGRFNRPRWVWVESTLFWLRHPDGTPAQREIEPWYVFEQTCAASALDLARELGLDAPGQLGDLAEHLLFEAQASREAQLLSITRALIHGKFGYASPQTKEERVAAARDALLSLGLLTWDEYGPALSFYGRLLLNGGPPDYEDVSLVMIARDPPLSDGQYAYGLLLRAQAAGEDVEEDLARAEAGLTEAEKAAVMDWVEGE</sequence>
<comment type="caution">
    <text evidence="1">The sequence shown here is derived from an EMBL/GenBank/DDBJ whole genome shotgun (WGS) entry which is preliminary data.</text>
</comment>
<keyword evidence="2" id="KW-1185">Reference proteome</keyword>
<dbReference type="RefSeq" id="WP_160586369.1">
    <property type="nucleotide sequence ID" value="NZ_BMHN01000001.1"/>
</dbReference>
<reference evidence="1 2" key="1">
    <citation type="journal article" date="2016" name="Int. J. Syst. Evol. Microbiol.">
        <title>Pyruvatibacter mobilis gen. nov., sp. nov., a marine bacterium from the culture broth of Picochlorum sp. 122.</title>
        <authorList>
            <person name="Wang G."/>
            <person name="Tang M."/>
            <person name="Wu H."/>
            <person name="Dai S."/>
            <person name="Li T."/>
            <person name="Chen C."/>
            <person name="He H."/>
            <person name="Fan J."/>
            <person name="Xiang W."/>
            <person name="Li X."/>
        </authorList>
    </citation>
    <scope>NUCLEOTIDE SEQUENCE [LARGE SCALE GENOMIC DNA]</scope>
    <source>
        <strain evidence="1 2">GYP-11</strain>
    </source>
</reference>
<name>A0A845Q855_9HYPH</name>
<dbReference type="EMBL" id="WXYQ01000001">
    <property type="protein sequence ID" value="NBG94231.1"/>
    <property type="molecule type" value="Genomic_DNA"/>
</dbReference>
<dbReference type="AlphaFoldDB" id="A0A845Q855"/>
<gene>
    <name evidence="1" type="ORF">GTQ45_00630</name>
</gene>
<evidence type="ECO:0000313" key="2">
    <source>
        <dbReference type="Proteomes" id="UP000470384"/>
    </source>
</evidence>